<dbReference type="InterPro" id="IPR029033">
    <property type="entry name" value="His_PPase_superfam"/>
</dbReference>
<dbReference type="Pfam" id="PF00300">
    <property type="entry name" value="His_Phos_1"/>
    <property type="match status" value="1"/>
</dbReference>
<protein>
    <submittedName>
        <fullName evidence="1">Phosphohistidine phosphatase SixA</fullName>
    </submittedName>
</protein>
<reference evidence="2" key="1">
    <citation type="journal article" date="2019" name="Int. J. Syst. Evol. Microbiol.">
        <title>The Global Catalogue of Microorganisms (GCM) 10K type strain sequencing project: providing services to taxonomists for standard genome sequencing and annotation.</title>
        <authorList>
            <consortium name="The Broad Institute Genomics Platform"/>
            <consortium name="The Broad Institute Genome Sequencing Center for Infectious Disease"/>
            <person name="Wu L."/>
            <person name="Ma J."/>
        </authorList>
    </citation>
    <scope>NUCLEOTIDE SEQUENCE [LARGE SCALE GENOMIC DNA]</scope>
    <source>
        <strain evidence="2">KCTC 52141</strain>
    </source>
</reference>
<dbReference type="InterPro" id="IPR004449">
    <property type="entry name" value="SixA"/>
</dbReference>
<organism evidence="1 2">
    <name type="scientific">Gilvimarinus japonicus</name>
    <dbReference type="NCBI Taxonomy" id="1796469"/>
    <lineage>
        <taxon>Bacteria</taxon>
        <taxon>Pseudomonadati</taxon>
        <taxon>Pseudomonadota</taxon>
        <taxon>Gammaproteobacteria</taxon>
        <taxon>Cellvibrionales</taxon>
        <taxon>Cellvibrionaceae</taxon>
        <taxon>Gilvimarinus</taxon>
    </lineage>
</organism>
<proteinExistence type="predicted"/>
<dbReference type="RefSeq" id="WP_339615552.1">
    <property type="nucleotide sequence ID" value="NZ_AP031500.1"/>
</dbReference>
<gene>
    <name evidence="1" type="primary">sixA</name>
    <name evidence="1" type="ORF">ACFOEB_09270</name>
</gene>
<dbReference type="InterPro" id="IPR013078">
    <property type="entry name" value="His_Pase_superF_clade-1"/>
</dbReference>
<sequence>MRLFVLRHGRAEAFKADDASRALVASGREDVRQVVTRQCDALGSVPHVWVSPYLRAQQTAGIAREVLALPDTCELVSNLLVPEARVFSLIDALYQAKLDTVLLVSHQPLVSTLLDTLCGPSEAHHMSTASLAAVDLDVVAADMGQLRWLVHP</sequence>
<comment type="caution">
    <text evidence="1">The sequence shown here is derived from an EMBL/GenBank/DDBJ whole genome shotgun (WGS) entry which is preliminary data.</text>
</comment>
<evidence type="ECO:0000313" key="2">
    <source>
        <dbReference type="Proteomes" id="UP001595548"/>
    </source>
</evidence>
<dbReference type="EMBL" id="JBHRTL010000006">
    <property type="protein sequence ID" value="MFC3155390.1"/>
    <property type="molecule type" value="Genomic_DNA"/>
</dbReference>
<accession>A0ABV7HTG9</accession>
<dbReference type="SUPFAM" id="SSF53254">
    <property type="entry name" value="Phosphoglycerate mutase-like"/>
    <property type="match status" value="1"/>
</dbReference>
<dbReference type="SMART" id="SM00855">
    <property type="entry name" value="PGAM"/>
    <property type="match status" value="1"/>
</dbReference>
<name>A0ABV7HTG9_9GAMM</name>
<dbReference type="NCBIfam" id="TIGR00249">
    <property type="entry name" value="sixA"/>
    <property type="match status" value="1"/>
</dbReference>
<dbReference type="Proteomes" id="UP001595548">
    <property type="component" value="Unassembled WGS sequence"/>
</dbReference>
<evidence type="ECO:0000313" key="1">
    <source>
        <dbReference type="EMBL" id="MFC3155390.1"/>
    </source>
</evidence>
<dbReference type="Gene3D" id="3.40.50.1240">
    <property type="entry name" value="Phosphoglycerate mutase-like"/>
    <property type="match status" value="1"/>
</dbReference>
<keyword evidence="2" id="KW-1185">Reference proteome</keyword>
<dbReference type="CDD" id="cd07067">
    <property type="entry name" value="HP_PGM_like"/>
    <property type="match status" value="1"/>
</dbReference>